<reference evidence="2" key="1">
    <citation type="submission" date="2017-07" db="EMBL/GenBank/DDBJ databases">
        <title>Taro Niue Genome Assembly and Annotation.</title>
        <authorList>
            <person name="Atibalentja N."/>
            <person name="Keating K."/>
            <person name="Fields C.J."/>
        </authorList>
    </citation>
    <scope>NUCLEOTIDE SEQUENCE</scope>
    <source>
        <strain evidence="2">Niue_2</strain>
        <tissue evidence="2">Leaf</tissue>
    </source>
</reference>
<evidence type="ECO:0000313" key="2">
    <source>
        <dbReference type="EMBL" id="MQM03155.1"/>
    </source>
</evidence>
<sequence>MTSLSVRPSVYRQVLEAQQADSGLTDILQMPDVELDEDSEDSLHLYCQPCGGHDVQSYRVSDRETSQQRQGACQAEETGW</sequence>
<accession>A0A843WER2</accession>
<evidence type="ECO:0000256" key="1">
    <source>
        <dbReference type="SAM" id="MobiDB-lite"/>
    </source>
</evidence>
<protein>
    <submittedName>
        <fullName evidence="2">Uncharacterized protein</fullName>
    </submittedName>
</protein>
<organism evidence="2 3">
    <name type="scientific">Colocasia esculenta</name>
    <name type="common">Wild taro</name>
    <name type="synonym">Arum esculentum</name>
    <dbReference type="NCBI Taxonomy" id="4460"/>
    <lineage>
        <taxon>Eukaryota</taxon>
        <taxon>Viridiplantae</taxon>
        <taxon>Streptophyta</taxon>
        <taxon>Embryophyta</taxon>
        <taxon>Tracheophyta</taxon>
        <taxon>Spermatophyta</taxon>
        <taxon>Magnoliopsida</taxon>
        <taxon>Liliopsida</taxon>
        <taxon>Araceae</taxon>
        <taxon>Aroideae</taxon>
        <taxon>Colocasieae</taxon>
        <taxon>Colocasia</taxon>
    </lineage>
</organism>
<dbReference type="Proteomes" id="UP000652761">
    <property type="component" value="Unassembled WGS sequence"/>
</dbReference>
<dbReference type="EMBL" id="NMUH01002983">
    <property type="protein sequence ID" value="MQM03155.1"/>
    <property type="molecule type" value="Genomic_DNA"/>
</dbReference>
<keyword evidence="3" id="KW-1185">Reference proteome</keyword>
<evidence type="ECO:0000313" key="3">
    <source>
        <dbReference type="Proteomes" id="UP000652761"/>
    </source>
</evidence>
<proteinExistence type="predicted"/>
<comment type="caution">
    <text evidence="2">The sequence shown here is derived from an EMBL/GenBank/DDBJ whole genome shotgun (WGS) entry which is preliminary data.</text>
</comment>
<gene>
    <name evidence="2" type="ORF">Taro_035930</name>
</gene>
<name>A0A843WER2_COLES</name>
<dbReference type="AlphaFoldDB" id="A0A843WER2"/>
<feature type="region of interest" description="Disordered" evidence="1">
    <location>
        <begin position="58"/>
        <end position="80"/>
    </location>
</feature>